<dbReference type="Gene3D" id="3.40.50.300">
    <property type="entry name" value="P-loop containing nucleotide triphosphate hydrolases"/>
    <property type="match status" value="1"/>
</dbReference>
<dbReference type="Pfam" id="PF01585">
    <property type="entry name" value="G-patch"/>
    <property type="match status" value="1"/>
</dbReference>
<dbReference type="CDD" id="cd19774">
    <property type="entry name" value="Bbox2_TRIM23_C-IX_rpt2"/>
    <property type="match status" value="1"/>
</dbReference>
<feature type="binding site" evidence="7">
    <location>
        <begin position="724"/>
        <end position="731"/>
    </location>
    <ligand>
        <name>GTP</name>
        <dbReference type="ChEBI" id="CHEBI:37565"/>
    </ligand>
</feature>
<dbReference type="STRING" id="7209.A0A1I7W3G2"/>
<dbReference type="SMART" id="SM00248">
    <property type="entry name" value="ANK"/>
    <property type="match status" value="2"/>
</dbReference>
<evidence type="ECO:0000256" key="11">
    <source>
        <dbReference type="SAM" id="MobiDB-lite"/>
    </source>
</evidence>
<evidence type="ECO:0000256" key="10">
    <source>
        <dbReference type="PROSITE-ProRule" id="PRU00024"/>
    </source>
</evidence>
<dbReference type="InterPro" id="IPR039146">
    <property type="entry name" value="GPANK1"/>
</dbReference>
<keyword evidence="8" id="KW-0460">Magnesium</keyword>
<keyword evidence="9" id="KW-0040">ANK repeat</keyword>
<feature type="domain" description="G-patch" evidence="14">
    <location>
        <begin position="253"/>
        <end position="299"/>
    </location>
</feature>
<evidence type="ECO:0000256" key="2">
    <source>
        <dbReference type="ARBA" id="ARBA00022723"/>
    </source>
</evidence>
<evidence type="ECO:0000256" key="8">
    <source>
        <dbReference type="PIRSR" id="PIRSR606689-2"/>
    </source>
</evidence>
<dbReference type="SUPFAM" id="SSF52540">
    <property type="entry name" value="P-loop containing nucleoside triphosphate hydrolases"/>
    <property type="match status" value="1"/>
</dbReference>
<dbReference type="SMART" id="SM00336">
    <property type="entry name" value="BBOX"/>
    <property type="match status" value="2"/>
</dbReference>
<dbReference type="Pfam" id="PF00025">
    <property type="entry name" value="Arf"/>
    <property type="match status" value="1"/>
</dbReference>
<sequence length="920" mass="104115">MNPLGNAGAIGKCKKIRFIKANPVTTVQSFVTESSTRSTICGKEVRSFYEALLAEPSTSIVPDTSMKMQLGKIKNSNKQPRKSMKLSDDISKKQGDIKENFEQLFKDATNGNVRGVMDCCRKTGMDLNVSDQYGWTALMCASYAGHLLVVKYLLSMGVDISKRSKSGETAADFALKCGHHEIYRYITSHEKGESKMLCDPSLRKVKGSRKLLEIMRFCDACQCTYVGEAHLSSVAHLLETRKPVLDPGYGIPEWNKGYRILRRSGWDEFEGLGRDATGRRYPIKTVLKRDKLGLGCVTSDTPKVTHFKAKDINAVKSRPTTREKEMRDYRKRILHEKILEHRFRRLECALCHESYSSEIRTPRVLHGCGHTVCHTCCSALVDVSAPIAQVVCPFDRTVTLLAEPCVLSLKKNFALIEIIERHKKFTQPERISPLLADEVPPPEYMKDILLGIPCDEDPKHTAIFYCIVCESNMCGECSRRTHTGRVLSKHCRVPVSEKPLSRTMCPYHSAYAIEFVCQEVECLENNRLMCLLCRDYGRHRNHRHSLLEVEAAGLRERVREALSDFRSFINDLNGWNIRVTQTVAEIMDMNEGSHTTARRQVEAHFRRLREELELQEQTAMVRLDAHVADRIEALRQHQQELAFITSQVTAVSAQLQESSEMDDARLIEQQTDLIKMLDAVRTHQSDIASAPSGLSLDTRIPFSFTADNRIHMGSNVDIRLVILGLDGAGKTTILYKLKSDECRQLTTTVGFNVETIQYKNFKLTMWDVGGVPKLRRLWKHYFMNTQALVFVIDSSCPSRFGEAQNELAKIFAERELADACFLVILNRRQPTTANQHCIVSSAAIDQLVMNINRFGAGRTVVIHQCNAMTGIGLWEAIDALTSKLLLARNQTEILDVEEQQNGMRELEEEVETQTSDPYCS</sequence>
<dbReference type="PROSITE" id="PS51417">
    <property type="entry name" value="ARF"/>
    <property type="match status" value="1"/>
</dbReference>
<dbReference type="InterPro" id="IPR002110">
    <property type="entry name" value="Ankyrin_rpt"/>
</dbReference>
<keyword evidence="15" id="KW-1185">Reference proteome</keyword>
<dbReference type="InterPro" id="IPR000467">
    <property type="entry name" value="G_patch_dom"/>
</dbReference>
<dbReference type="eggNOG" id="KOG0070">
    <property type="taxonomic scope" value="Eukaryota"/>
</dbReference>
<dbReference type="PROSITE" id="PS50119">
    <property type="entry name" value="ZF_BBOX"/>
    <property type="match status" value="1"/>
</dbReference>
<dbReference type="PROSITE" id="PS50088">
    <property type="entry name" value="ANK_REPEAT"/>
    <property type="match status" value="1"/>
</dbReference>
<dbReference type="SMART" id="SM00177">
    <property type="entry name" value="ARF"/>
    <property type="match status" value="1"/>
</dbReference>
<dbReference type="PRINTS" id="PR00328">
    <property type="entry name" value="SAR1GTPBP"/>
</dbReference>
<dbReference type="PROSITE" id="PS50297">
    <property type="entry name" value="ANK_REP_REGION"/>
    <property type="match status" value="1"/>
</dbReference>
<dbReference type="PROSITE" id="PS51419">
    <property type="entry name" value="RAB"/>
    <property type="match status" value="1"/>
</dbReference>
<keyword evidence="5" id="KW-0862">Zinc</keyword>
<dbReference type="SMART" id="SM00443">
    <property type="entry name" value="G_patch"/>
    <property type="match status" value="1"/>
</dbReference>
<dbReference type="GO" id="GO:0003676">
    <property type="term" value="F:nucleic acid binding"/>
    <property type="evidence" value="ECO:0007669"/>
    <property type="project" value="InterPro"/>
</dbReference>
<dbReference type="SUPFAM" id="SSF48403">
    <property type="entry name" value="Ankyrin repeat"/>
    <property type="match status" value="1"/>
</dbReference>
<dbReference type="SUPFAM" id="SSF57845">
    <property type="entry name" value="B-box zinc-binding domain"/>
    <property type="match status" value="1"/>
</dbReference>
<reference evidence="16" key="2">
    <citation type="submission" date="2016-11" db="UniProtKB">
        <authorList>
            <consortium name="WormBaseParasite"/>
        </authorList>
    </citation>
    <scope>IDENTIFICATION</scope>
</reference>
<dbReference type="eggNOG" id="KOG4185">
    <property type="taxonomic scope" value="Eukaryota"/>
</dbReference>
<dbReference type="Gene3D" id="1.25.40.20">
    <property type="entry name" value="Ankyrin repeat-containing domain"/>
    <property type="match status" value="1"/>
</dbReference>
<dbReference type="Proteomes" id="UP000095285">
    <property type="component" value="Unassembled WGS sequence"/>
</dbReference>
<feature type="binding site" evidence="8">
    <location>
        <position position="748"/>
    </location>
    <ligand>
        <name>Mg(2+)</name>
        <dbReference type="ChEBI" id="CHEBI:18420"/>
    </ligand>
</feature>
<evidence type="ECO:0000256" key="3">
    <source>
        <dbReference type="ARBA" id="ARBA00022741"/>
    </source>
</evidence>
<dbReference type="Pfam" id="PF12796">
    <property type="entry name" value="Ank_2"/>
    <property type="match status" value="1"/>
</dbReference>
<feature type="region of interest" description="Disordered" evidence="11">
    <location>
        <begin position="900"/>
        <end position="920"/>
    </location>
</feature>
<name>A0A1I7W3G2_LOALO</name>
<dbReference type="PROSITE" id="PS50089">
    <property type="entry name" value="ZF_RING_2"/>
    <property type="match status" value="1"/>
</dbReference>
<dbReference type="SMART" id="SM00178">
    <property type="entry name" value="SAR"/>
    <property type="match status" value="1"/>
</dbReference>
<dbReference type="SUPFAM" id="SSF57850">
    <property type="entry name" value="RING/U-box"/>
    <property type="match status" value="1"/>
</dbReference>
<protein>
    <submittedName>
        <fullName evidence="16">ANK_REP_REGION domain-containing protein</fullName>
    </submittedName>
</protein>
<dbReference type="PANTHER" id="PTHR20923">
    <property type="entry name" value="BAT4 PROTEIN-RELATED"/>
    <property type="match status" value="1"/>
</dbReference>
<keyword evidence="4 10" id="KW-0863">Zinc-finger</keyword>
<dbReference type="CDD" id="cd19773">
    <property type="entry name" value="Bbox2_TRIM23_C-IX_rpt1"/>
    <property type="match status" value="1"/>
</dbReference>
<dbReference type="PANTHER" id="PTHR20923:SF1">
    <property type="entry name" value="G PATCH DOMAIN AND ANKYRIN REPEAT-CONTAINING PROTEIN 1"/>
    <property type="match status" value="1"/>
</dbReference>
<proteinExistence type="inferred from homology"/>
<feature type="binding site" evidence="7">
    <location>
        <position position="770"/>
    </location>
    <ligand>
        <name>GTP</name>
        <dbReference type="ChEBI" id="CHEBI:37565"/>
    </ligand>
</feature>
<evidence type="ECO:0000256" key="5">
    <source>
        <dbReference type="ARBA" id="ARBA00022833"/>
    </source>
</evidence>
<feature type="domain" description="RING-type" evidence="12">
    <location>
        <begin position="348"/>
        <end position="396"/>
    </location>
</feature>
<evidence type="ECO:0000313" key="15">
    <source>
        <dbReference type="Proteomes" id="UP000095285"/>
    </source>
</evidence>
<evidence type="ECO:0000313" key="16">
    <source>
        <dbReference type="WBParaSite" id="EN70_9218"/>
    </source>
</evidence>
<dbReference type="InterPro" id="IPR005225">
    <property type="entry name" value="Small_GTP-bd"/>
</dbReference>
<evidence type="ECO:0000259" key="12">
    <source>
        <dbReference type="PROSITE" id="PS50089"/>
    </source>
</evidence>
<evidence type="ECO:0000256" key="7">
    <source>
        <dbReference type="PIRSR" id="PIRSR606689-1"/>
    </source>
</evidence>
<dbReference type="InterPro" id="IPR000315">
    <property type="entry name" value="Znf_B-box"/>
</dbReference>
<feature type="domain" description="B box-type" evidence="13">
    <location>
        <begin position="454"/>
        <end position="495"/>
    </location>
</feature>
<dbReference type="Gene3D" id="3.30.160.60">
    <property type="entry name" value="Classic Zinc Finger"/>
    <property type="match status" value="1"/>
</dbReference>
<dbReference type="InterPro" id="IPR006689">
    <property type="entry name" value="Small_GTPase_ARF/SAR"/>
</dbReference>
<dbReference type="NCBIfam" id="TIGR00231">
    <property type="entry name" value="small_GTP"/>
    <property type="match status" value="1"/>
</dbReference>
<dbReference type="GO" id="GO:0008270">
    <property type="term" value="F:zinc ion binding"/>
    <property type="evidence" value="ECO:0007669"/>
    <property type="project" value="UniProtKB-KW"/>
</dbReference>
<evidence type="ECO:0000256" key="1">
    <source>
        <dbReference type="ARBA" id="ARBA00010290"/>
    </source>
</evidence>
<dbReference type="AlphaFoldDB" id="A0A1I7W3G2"/>
<keyword evidence="2 8" id="KW-0479">Metal-binding</keyword>
<evidence type="ECO:0000256" key="9">
    <source>
        <dbReference type="PROSITE-ProRule" id="PRU00023"/>
    </source>
</evidence>
<dbReference type="InterPro" id="IPR036770">
    <property type="entry name" value="Ankyrin_rpt-contain_sf"/>
</dbReference>
<feature type="repeat" description="ANK" evidence="9">
    <location>
        <begin position="133"/>
        <end position="165"/>
    </location>
</feature>
<dbReference type="FunFam" id="3.40.50.300:FF:000412">
    <property type="entry name" value="ADP-ribosylation factor 1"/>
    <property type="match status" value="1"/>
</dbReference>
<dbReference type="GO" id="GO:0005525">
    <property type="term" value="F:GTP binding"/>
    <property type="evidence" value="ECO:0007669"/>
    <property type="project" value="UniProtKB-KW"/>
</dbReference>
<organism evidence="15 16">
    <name type="scientific">Loa loa</name>
    <name type="common">Eye worm</name>
    <name type="synonym">Filaria loa</name>
    <dbReference type="NCBI Taxonomy" id="7209"/>
    <lineage>
        <taxon>Eukaryota</taxon>
        <taxon>Metazoa</taxon>
        <taxon>Ecdysozoa</taxon>
        <taxon>Nematoda</taxon>
        <taxon>Chromadorea</taxon>
        <taxon>Rhabditida</taxon>
        <taxon>Spirurina</taxon>
        <taxon>Spiruromorpha</taxon>
        <taxon>Filarioidea</taxon>
        <taxon>Onchocercidae</taxon>
        <taxon>Loa</taxon>
    </lineage>
</organism>
<dbReference type="SMART" id="SM00184">
    <property type="entry name" value="RING"/>
    <property type="match status" value="1"/>
</dbReference>
<keyword evidence="3 7" id="KW-0547">Nucleotide-binding</keyword>
<accession>A0A1I7W3G2</accession>
<reference evidence="15" key="1">
    <citation type="submission" date="2012-04" db="EMBL/GenBank/DDBJ databases">
        <title>The Genome Sequence of Loa loa.</title>
        <authorList>
            <consortium name="The Broad Institute Genome Sequencing Platform"/>
            <consortium name="Broad Institute Genome Sequencing Center for Infectious Disease"/>
            <person name="Nutman T.B."/>
            <person name="Fink D.L."/>
            <person name="Russ C."/>
            <person name="Young S."/>
            <person name="Zeng Q."/>
            <person name="Gargeya S."/>
            <person name="Alvarado L."/>
            <person name="Berlin A."/>
            <person name="Chapman S.B."/>
            <person name="Chen Z."/>
            <person name="Freedman E."/>
            <person name="Gellesch M."/>
            <person name="Goldberg J."/>
            <person name="Griggs A."/>
            <person name="Gujja S."/>
            <person name="Heilman E.R."/>
            <person name="Heiman D."/>
            <person name="Howarth C."/>
            <person name="Mehta T."/>
            <person name="Neiman D."/>
            <person name="Pearson M."/>
            <person name="Roberts A."/>
            <person name="Saif S."/>
            <person name="Shea T."/>
            <person name="Shenoy N."/>
            <person name="Sisk P."/>
            <person name="Stolte C."/>
            <person name="Sykes S."/>
            <person name="White J."/>
            <person name="Yandava C."/>
            <person name="Haas B."/>
            <person name="Henn M.R."/>
            <person name="Nusbaum C."/>
            <person name="Birren B."/>
        </authorList>
    </citation>
    <scope>NUCLEOTIDE SEQUENCE [LARGE SCALE GENOMIC DNA]</scope>
</reference>
<evidence type="ECO:0000256" key="4">
    <source>
        <dbReference type="ARBA" id="ARBA00022771"/>
    </source>
</evidence>
<dbReference type="Gene3D" id="3.30.40.10">
    <property type="entry name" value="Zinc/RING finger domain, C3HC4 (zinc finger)"/>
    <property type="match status" value="1"/>
</dbReference>
<dbReference type="GO" id="GO:0030010">
    <property type="term" value="P:establishment of cell polarity"/>
    <property type="evidence" value="ECO:0007669"/>
    <property type="project" value="UniProtKB-ARBA"/>
</dbReference>
<dbReference type="CDD" id="cd00878">
    <property type="entry name" value="Arf_Arl"/>
    <property type="match status" value="1"/>
</dbReference>
<dbReference type="InterPro" id="IPR027417">
    <property type="entry name" value="P-loop_NTPase"/>
</dbReference>
<comment type="similarity">
    <text evidence="1">Belongs to the small GTPase superfamily. Arf family.</text>
</comment>
<dbReference type="GO" id="GO:0003924">
    <property type="term" value="F:GTPase activity"/>
    <property type="evidence" value="ECO:0007669"/>
    <property type="project" value="InterPro"/>
</dbReference>
<dbReference type="WBParaSite" id="EN70_9218">
    <property type="protein sequence ID" value="EN70_9218"/>
    <property type="gene ID" value="EN70_9218"/>
</dbReference>
<keyword evidence="6 7" id="KW-0342">GTP-binding</keyword>
<evidence type="ECO:0000259" key="14">
    <source>
        <dbReference type="PROSITE" id="PS50174"/>
    </source>
</evidence>
<evidence type="ECO:0000256" key="6">
    <source>
        <dbReference type="ARBA" id="ARBA00023134"/>
    </source>
</evidence>
<dbReference type="PROSITE" id="PS50174">
    <property type="entry name" value="G_PATCH"/>
    <property type="match status" value="1"/>
</dbReference>
<dbReference type="InterPro" id="IPR001841">
    <property type="entry name" value="Znf_RING"/>
</dbReference>
<evidence type="ECO:0000259" key="13">
    <source>
        <dbReference type="PROSITE" id="PS50119"/>
    </source>
</evidence>
<dbReference type="InterPro" id="IPR013083">
    <property type="entry name" value="Znf_RING/FYVE/PHD"/>
</dbReference>
<feature type="binding site" evidence="8">
    <location>
        <position position="731"/>
    </location>
    <ligand>
        <name>Mg(2+)</name>
        <dbReference type="ChEBI" id="CHEBI:18420"/>
    </ligand>
</feature>